<keyword evidence="1" id="KW-0812">Transmembrane</keyword>
<evidence type="ECO:0000313" key="2">
    <source>
        <dbReference type="EMBL" id="AQQ52861.1"/>
    </source>
</evidence>
<keyword evidence="3" id="KW-1185">Reference proteome</keyword>
<dbReference type="OrthoDB" id="1932566at2"/>
<dbReference type="KEGG" id="pmar:B0X71_07005"/>
<evidence type="ECO:0000256" key="1">
    <source>
        <dbReference type="SAM" id="Phobius"/>
    </source>
</evidence>
<dbReference type="Proteomes" id="UP000188184">
    <property type="component" value="Chromosome"/>
</dbReference>
<dbReference type="InterPro" id="IPR046208">
    <property type="entry name" value="DUF6241"/>
</dbReference>
<proteinExistence type="predicted"/>
<dbReference type="EMBL" id="CP019640">
    <property type="protein sequence ID" value="AQQ52861.1"/>
    <property type="molecule type" value="Genomic_DNA"/>
</dbReference>
<gene>
    <name evidence="2" type="ORF">B0X71_07005</name>
</gene>
<reference evidence="2 3" key="1">
    <citation type="submission" date="2017-02" db="EMBL/GenBank/DDBJ databases">
        <title>The complete genomic sequence of a novel cold adapted crude oil-degrading bacterium Planococcus qaidamina Y42.</title>
        <authorList>
            <person name="Yang R."/>
        </authorList>
    </citation>
    <scope>NUCLEOTIDE SEQUENCE [LARGE SCALE GENOMIC DNA]</scope>
    <source>
        <strain evidence="2 3">Y42</strain>
    </source>
</reference>
<evidence type="ECO:0008006" key="4">
    <source>
        <dbReference type="Google" id="ProtNLM"/>
    </source>
</evidence>
<dbReference type="RefSeq" id="WP_077588741.1">
    <property type="nucleotide sequence ID" value="NZ_CP019640.1"/>
</dbReference>
<feature type="transmembrane region" description="Helical" evidence="1">
    <location>
        <begin position="7"/>
        <end position="25"/>
    </location>
</feature>
<protein>
    <recommendedName>
        <fullName evidence="4">CTP synthase</fullName>
    </recommendedName>
</protein>
<dbReference type="AlphaFoldDB" id="A0A1Q2KXD9"/>
<accession>A0A1Q2KXD9</accession>
<keyword evidence="1" id="KW-0472">Membrane</keyword>
<dbReference type="Pfam" id="PF19754">
    <property type="entry name" value="DUF6241"/>
    <property type="match status" value="1"/>
</dbReference>
<organism evidence="2 3">
    <name type="scientific">Planococcus lenghuensis</name>
    <dbReference type="NCBI Taxonomy" id="2213202"/>
    <lineage>
        <taxon>Bacteria</taxon>
        <taxon>Bacillati</taxon>
        <taxon>Bacillota</taxon>
        <taxon>Bacilli</taxon>
        <taxon>Bacillales</taxon>
        <taxon>Caryophanaceae</taxon>
        <taxon>Planococcus</taxon>
    </lineage>
</organism>
<sequence length="166" mass="18871">MKTFKHVVIVLGLIAALAVGGYYYIKQDLASPDELAQTAEEINEREQHKGEVRENDVEVSMEESEVQTYLHQMTHQHVIASEKWGSVESNPQNIENLLTIVQANRNEYEHSAYYIGVLEQWREGNFSNAVSVHNFVWKLQGGTVGKATGLLSEEEKKQFAEENFSD</sequence>
<name>A0A1Q2KXD9_9BACL</name>
<evidence type="ECO:0000313" key="3">
    <source>
        <dbReference type="Proteomes" id="UP000188184"/>
    </source>
</evidence>
<keyword evidence="1" id="KW-1133">Transmembrane helix</keyword>